<evidence type="ECO:0000313" key="3">
    <source>
        <dbReference type="EMBL" id="MBS2212478.1"/>
    </source>
</evidence>
<keyword evidence="1" id="KW-1133">Transmembrane helix</keyword>
<dbReference type="RefSeq" id="WP_212229144.1">
    <property type="nucleotide sequence ID" value="NZ_JAGUCN010000015.1"/>
</dbReference>
<gene>
    <name evidence="3" type="ORF">KEM09_13765</name>
</gene>
<dbReference type="InterPro" id="IPR002035">
    <property type="entry name" value="VWF_A"/>
</dbReference>
<evidence type="ECO:0000259" key="2">
    <source>
        <dbReference type="PROSITE" id="PS50234"/>
    </source>
</evidence>
<dbReference type="SUPFAM" id="SSF53300">
    <property type="entry name" value="vWA-like"/>
    <property type="match status" value="1"/>
</dbReference>
<feature type="domain" description="VWFA" evidence="2">
    <location>
        <begin position="98"/>
        <end position="283"/>
    </location>
</feature>
<dbReference type="PANTHER" id="PTHR22550">
    <property type="entry name" value="SPORE GERMINATION PROTEIN"/>
    <property type="match status" value="1"/>
</dbReference>
<name>A0ABS5KDQ6_9BACT</name>
<dbReference type="InterPro" id="IPR050768">
    <property type="entry name" value="UPF0353/GerABKA_families"/>
</dbReference>
<feature type="transmembrane region" description="Helical" evidence="1">
    <location>
        <begin position="299"/>
        <end position="321"/>
    </location>
</feature>
<dbReference type="EMBL" id="JAGUCN010000015">
    <property type="protein sequence ID" value="MBS2212478.1"/>
    <property type="molecule type" value="Genomic_DNA"/>
</dbReference>
<dbReference type="InterPro" id="IPR036465">
    <property type="entry name" value="vWFA_dom_sf"/>
</dbReference>
<dbReference type="PROSITE" id="PS50234">
    <property type="entry name" value="VWFA"/>
    <property type="match status" value="1"/>
</dbReference>
<accession>A0ABS5KDQ6</accession>
<keyword evidence="1" id="KW-0472">Membrane</keyword>
<comment type="caution">
    <text evidence="3">The sequence shown here is derived from an EMBL/GenBank/DDBJ whole genome shotgun (WGS) entry which is preliminary data.</text>
</comment>
<proteinExistence type="predicted"/>
<dbReference type="PANTHER" id="PTHR22550:SF18">
    <property type="entry name" value="VWFA DOMAIN-CONTAINING PROTEIN"/>
    <property type="match status" value="1"/>
</dbReference>
<dbReference type="Gene3D" id="3.40.50.410">
    <property type="entry name" value="von Willebrand factor, type A domain"/>
    <property type="match status" value="1"/>
</dbReference>
<evidence type="ECO:0000313" key="4">
    <source>
        <dbReference type="Proteomes" id="UP000721861"/>
    </source>
</evidence>
<organism evidence="3 4">
    <name type="scientific">Carboxylicivirga mesophila</name>
    <dbReference type="NCBI Taxonomy" id="1166478"/>
    <lineage>
        <taxon>Bacteria</taxon>
        <taxon>Pseudomonadati</taxon>
        <taxon>Bacteroidota</taxon>
        <taxon>Bacteroidia</taxon>
        <taxon>Marinilabiliales</taxon>
        <taxon>Marinilabiliaceae</taxon>
        <taxon>Carboxylicivirga</taxon>
    </lineage>
</organism>
<keyword evidence="4" id="KW-1185">Reference proteome</keyword>
<evidence type="ECO:0000256" key="1">
    <source>
        <dbReference type="SAM" id="Phobius"/>
    </source>
</evidence>
<keyword evidence="1" id="KW-0812">Transmembrane</keyword>
<protein>
    <submittedName>
        <fullName evidence="3">VWA domain-containing protein</fullName>
    </submittedName>
</protein>
<dbReference type="SMART" id="SM00327">
    <property type="entry name" value="VWA"/>
    <property type="match status" value="1"/>
</dbReference>
<sequence>MPDNFEFAYFWVFYLLPLPLLIIWVLPAVRIRKKSLKVSFLSRAAELSGQQPKKGVRQLKRPWIRQVVLWALWALVLISLARPRLVGEPDLVVKTSRNFLMVADISFSMAQKDWELDDEKVSRWEAVKHLMGEFIEEREGDRMGILLFGSNAYTLAPFTSDSHALLQLLDDTDVGMAGQQTNIGRAIGKSIELFANDTLPNKVLLLLTDGADSGIGVSPFDAAELANTDSITIHTIGIGDPARLGADLDEEALQHIAKLTSGQYFLAKDASEMERVFELLEDIEPVEYEHETYVPVQELYFYPLAALFAFSFITAFFIYLAKLFKRKEQ</sequence>
<feature type="transmembrane region" description="Helical" evidence="1">
    <location>
        <begin position="6"/>
        <end position="29"/>
    </location>
</feature>
<reference evidence="3 4" key="1">
    <citation type="journal article" date="2014" name="Int. J. Syst. Evol. Microbiol.">
        <title>Carboxylicivirga gen. nov. in the family Marinilabiliaceae with two novel species, Carboxylicivirga mesophila sp. nov. and Carboxylicivirga taeanensis sp. nov., and reclassification of Cytophaga fermentans as Saccharicrinis fermentans gen. nov., comb. nov.</title>
        <authorList>
            <person name="Yang S.H."/>
            <person name="Seo H.S."/>
            <person name="Woo J.H."/>
            <person name="Oh H.M."/>
            <person name="Jang H."/>
            <person name="Lee J.H."/>
            <person name="Kim S.J."/>
            <person name="Kwon K.K."/>
        </authorList>
    </citation>
    <scope>NUCLEOTIDE SEQUENCE [LARGE SCALE GENOMIC DNA]</scope>
    <source>
        <strain evidence="3 4">JCM 18290</strain>
    </source>
</reference>
<dbReference type="Proteomes" id="UP000721861">
    <property type="component" value="Unassembled WGS sequence"/>
</dbReference>
<dbReference type="Pfam" id="PF00092">
    <property type="entry name" value="VWA"/>
    <property type="match status" value="1"/>
</dbReference>